<accession>A0AAD9V736</accession>
<name>A0AAD9V736_ACRCE</name>
<proteinExistence type="predicted"/>
<protein>
    <submittedName>
        <fullName evidence="1">Uncharacterized protein</fullName>
    </submittedName>
</protein>
<organism evidence="1 2">
    <name type="scientific">Acropora cervicornis</name>
    <name type="common">Staghorn coral</name>
    <dbReference type="NCBI Taxonomy" id="6130"/>
    <lineage>
        <taxon>Eukaryota</taxon>
        <taxon>Metazoa</taxon>
        <taxon>Cnidaria</taxon>
        <taxon>Anthozoa</taxon>
        <taxon>Hexacorallia</taxon>
        <taxon>Scleractinia</taxon>
        <taxon>Astrocoeniina</taxon>
        <taxon>Acroporidae</taxon>
        <taxon>Acropora</taxon>
    </lineage>
</organism>
<comment type="caution">
    <text evidence="1">The sequence shown here is derived from an EMBL/GenBank/DDBJ whole genome shotgun (WGS) entry which is preliminary data.</text>
</comment>
<reference evidence="1" key="1">
    <citation type="journal article" date="2023" name="G3 (Bethesda)">
        <title>Whole genome assembly and annotation of the endangered Caribbean coral Acropora cervicornis.</title>
        <authorList>
            <person name="Selwyn J.D."/>
            <person name="Vollmer S.V."/>
        </authorList>
    </citation>
    <scope>NUCLEOTIDE SEQUENCE</scope>
    <source>
        <strain evidence="1">K2</strain>
    </source>
</reference>
<dbReference type="EMBL" id="JARQWQ010000025">
    <property type="protein sequence ID" value="KAK2563614.1"/>
    <property type="molecule type" value="Genomic_DNA"/>
</dbReference>
<reference evidence="1" key="2">
    <citation type="journal article" date="2023" name="Science">
        <title>Genomic signatures of disease resistance in endangered staghorn corals.</title>
        <authorList>
            <person name="Vollmer S.V."/>
            <person name="Selwyn J.D."/>
            <person name="Despard B.A."/>
            <person name="Roesel C.L."/>
        </authorList>
    </citation>
    <scope>NUCLEOTIDE SEQUENCE</scope>
    <source>
        <strain evidence="1">K2</strain>
    </source>
</reference>
<keyword evidence="2" id="KW-1185">Reference proteome</keyword>
<dbReference type="Proteomes" id="UP001249851">
    <property type="component" value="Unassembled WGS sequence"/>
</dbReference>
<sequence length="262" mass="29299">MTETSYQPASQVGLERVLFFTGPCEPHDDLELATLPESPNIRPDSLAVREWTPDEELLALLGRLLEAVFEYCFCFMCSLNNESLDKPLVGLTASSLCTSTLALLNDMFLRSRGAGRMNSPLLKPFLSRDLPEDATECLDAVSSKSFFALTLSSWLFVEDPSRLSTASSIFPCEGGCLFRSAVLSSDECELSDELRRGMAPSSAMFLFQTRRDVTSLWKLVTKTTEQRAEQWALNFPRPLSRFALMSLQGRFVHTAVSRLRDL</sequence>
<dbReference type="AlphaFoldDB" id="A0AAD9V736"/>
<gene>
    <name evidence="1" type="ORF">P5673_013350</name>
</gene>
<evidence type="ECO:0000313" key="1">
    <source>
        <dbReference type="EMBL" id="KAK2563614.1"/>
    </source>
</evidence>
<evidence type="ECO:0000313" key="2">
    <source>
        <dbReference type="Proteomes" id="UP001249851"/>
    </source>
</evidence>